<protein>
    <submittedName>
        <fullName evidence="2">Uncharacterized protein</fullName>
    </submittedName>
</protein>
<dbReference type="RefSeq" id="WP_120548884.1">
    <property type="nucleotide sequence ID" value="NZ_RAWM01000044.1"/>
</dbReference>
<name>A0A3A8QP00_9BACT</name>
<reference evidence="3" key="1">
    <citation type="submission" date="2018-09" db="EMBL/GenBank/DDBJ databases">
        <authorList>
            <person name="Livingstone P.G."/>
            <person name="Whitworth D.E."/>
        </authorList>
    </citation>
    <scope>NUCLEOTIDE SEQUENCE [LARGE SCALE GENOMIC DNA]</scope>
    <source>
        <strain evidence="3">AB047A</strain>
    </source>
</reference>
<dbReference type="AlphaFoldDB" id="A0A3A8QP00"/>
<dbReference type="OrthoDB" id="5520270at2"/>
<comment type="caution">
    <text evidence="2">The sequence shown here is derived from an EMBL/GenBank/DDBJ whole genome shotgun (WGS) entry which is preliminary data.</text>
</comment>
<feature type="chain" id="PRO_5017175662" evidence="1">
    <location>
        <begin position="28"/>
        <end position="275"/>
    </location>
</feature>
<organism evidence="2 3">
    <name type="scientific">Corallococcus interemptor</name>
    <dbReference type="NCBI Taxonomy" id="2316720"/>
    <lineage>
        <taxon>Bacteria</taxon>
        <taxon>Pseudomonadati</taxon>
        <taxon>Myxococcota</taxon>
        <taxon>Myxococcia</taxon>
        <taxon>Myxococcales</taxon>
        <taxon>Cystobacterineae</taxon>
        <taxon>Myxococcaceae</taxon>
        <taxon>Corallococcus</taxon>
    </lineage>
</organism>
<keyword evidence="1" id="KW-0732">Signal</keyword>
<gene>
    <name evidence="2" type="ORF">D7X96_18120</name>
</gene>
<evidence type="ECO:0000313" key="2">
    <source>
        <dbReference type="EMBL" id="RKH68075.1"/>
    </source>
</evidence>
<accession>A0A3A8QP00</accession>
<dbReference type="EMBL" id="RAWM01000044">
    <property type="protein sequence ID" value="RKH68075.1"/>
    <property type="molecule type" value="Genomic_DNA"/>
</dbReference>
<sequence>MRLFRRLAHSSLATLFVLALPLAQAQAQDCVQFSGMKHCATGAAKLVVDGKELLVQSADASGNDGVVVDTAQAKGWSAGLAHEPSGEARETTVKTVISDGKVVAASVVTETSEGQEFAASFVDANGKPATYSAMVFREGQLVASVSGISSGSVGARSVAGLGKKSCTTLTYKACMKLCLDGPIGCAYCKVPCIGSVNQEEWVLSNGKYPYLDFSLQSPFGAFSVGDAAKAAPQIVVGDQLVLISDVPSEGAQGIDQVVVQSTAKTVSLSNETVSR</sequence>
<feature type="signal peptide" evidence="1">
    <location>
        <begin position="1"/>
        <end position="27"/>
    </location>
</feature>
<proteinExistence type="predicted"/>
<evidence type="ECO:0000313" key="3">
    <source>
        <dbReference type="Proteomes" id="UP000282656"/>
    </source>
</evidence>
<keyword evidence="3" id="KW-1185">Reference proteome</keyword>
<dbReference type="Proteomes" id="UP000282656">
    <property type="component" value="Unassembled WGS sequence"/>
</dbReference>
<evidence type="ECO:0000256" key="1">
    <source>
        <dbReference type="SAM" id="SignalP"/>
    </source>
</evidence>